<sequence>NVKSICPCADVGDIQSRLIDHRPVLQGEIRYFLREFEEKRAFRECRLLEKLNKMISDTNDHDLPQCTDSMHDKLCDALTRFEAANHMTQRIQQRELAAEQSTHLQVFAERQRQDWETFLKEQSRLKEEVDEEHAKAVGRLSAQQGAKHPANINRVGKGIENLSTGKNSGDTVEEMSDHRKVDIHPSSGTSIYSYCVILVRWFLRSLSISKL</sequence>
<evidence type="ECO:0000313" key="4">
    <source>
        <dbReference type="EMBL" id="KAI7792533.1"/>
    </source>
</evidence>
<organism evidence="4 5">
    <name type="scientific">Triplophysa rosa</name>
    <name type="common">Cave loach</name>
    <dbReference type="NCBI Taxonomy" id="992332"/>
    <lineage>
        <taxon>Eukaryota</taxon>
        <taxon>Metazoa</taxon>
        <taxon>Chordata</taxon>
        <taxon>Craniata</taxon>
        <taxon>Vertebrata</taxon>
        <taxon>Euteleostomi</taxon>
        <taxon>Actinopterygii</taxon>
        <taxon>Neopterygii</taxon>
        <taxon>Teleostei</taxon>
        <taxon>Ostariophysi</taxon>
        <taxon>Cypriniformes</taxon>
        <taxon>Nemacheilidae</taxon>
        <taxon>Triplophysa</taxon>
    </lineage>
</organism>
<dbReference type="EMBL" id="JAFHDT010000023">
    <property type="protein sequence ID" value="KAI7792533.1"/>
    <property type="molecule type" value="Genomic_DNA"/>
</dbReference>
<dbReference type="PANTHER" id="PTHR31784">
    <property type="entry name" value="BIOGENESIS OF LYSOSOME-RELATED ORGANELLES COMPLEX 1 SUBUNIT 5"/>
    <property type="match status" value="1"/>
</dbReference>
<comment type="caution">
    <text evidence="4">The sequence shown here is derived from an EMBL/GenBank/DDBJ whole genome shotgun (WGS) entry which is preliminary data.</text>
</comment>
<dbReference type="PANTHER" id="PTHR31784:SF2">
    <property type="entry name" value="BIOGENESIS OF LYSOSOME-RELATED ORGANELLES COMPLEX 1 SUBUNIT 5"/>
    <property type="match status" value="1"/>
</dbReference>
<dbReference type="GO" id="GO:0031083">
    <property type="term" value="C:BLOC-1 complex"/>
    <property type="evidence" value="ECO:0007669"/>
    <property type="project" value="InterPro"/>
</dbReference>
<proteinExistence type="inferred from homology"/>
<gene>
    <name evidence="4" type="ORF">IRJ41_017124</name>
</gene>
<comment type="similarity">
    <text evidence="1">Belongs to the BLOC1S5 family.</text>
</comment>
<evidence type="ECO:0000256" key="3">
    <source>
        <dbReference type="ARBA" id="ARBA00031992"/>
    </source>
</evidence>
<dbReference type="Proteomes" id="UP001059041">
    <property type="component" value="Linkage Group LG23"/>
</dbReference>
<evidence type="ECO:0000256" key="1">
    <source>
        <dbReference type="ARBA" id="ARBA00010754"/>
    </source>
</evidence>
<name>A0A9W7T9R9_TRIRA</name>
<feature type="non-terminal residue" evidence="4">
    <location>
        <position position="1"/>
    </location>
</feature>
<accession>A0A9W7T9R9</accession>
<dbReference type="Pfam" id="PF14942">
    <property type="entry name" value="Muted"/>
    <property type="match status" value="1"/>
</dbReference>
<reference evidence="4" key="1">
    <citation type="submission" date="2021-02" db="EMBL/GenBank/DDBJ databases">
        <title>Comparative genomics reveals that relaxation of natural selection precedes convergent phenotypic evolution of cavefish.</title>
        <authorList>
            <person name="Peng Z."/>
        </authorList>
    </citation>
    <scope>NUCLEOTIDE SEQUENCE</scope>
    <source>
        <tissue evidence="4">Muscle</tissue>
    </source>
</reference>
<dbReference type="InterPro" id="IPR017243">
    <property type="entry name" value="Bloc1s5"/>
</dbReference>
<evidence type="ECO:0000313" key="5">
    <source>
        <dbReference type="Proteomes" id="UP001059041"/>
    </source>
</evidence>
<dbReference type="GO" id="GO:0030133">
    <property type="term" value="C:transport vesicle"/>
    <property type="evidence" value="ECO:0007669"/>
    <property type="project" value="InterPro"/>
</dbReference>
<protein>
    <recommendedName>
        <fullName evidence="2">Biogenesis of lysosome-related organelles complex 1 subunit 5</fullName>
    </recommendedName>
    <alternativeName>
        <fullName evidence="3">Protein Muted homolog</fullName>
    </alternativeName>
</protein>
<evidence type="ECO:0000256" key="2">
    <source>
        <dbReference type="ARBA" id="ARBA00019580"/>
    </source>
</evidence>
<keyword evidence="5" id="KW-1185">Reference proteome</keyword>
<dbReference type="AlphaFoldDB" id="A0A9W7T9R9"/>